<dbReference type="Proteomes" id="UP000094570">
    <property type="component" value="Unassembled WGS sequence"/>
</dbReference>
<dbReference type="STRING" id="1008305.A4H02_05370"/>
<evidence type="ECO:0000313" key="1">
    <source>
        <dbReference type="EMBL" id="ODN30460.1"/>
    </source>
</evidence>
<dbReference type="OrthoDB" id="46551at2"/>
<accession>A0A1E3G2T5</accession>
<reference evidence="2" key="1">
    <citation type="submission" date="2016-04" db="EMBL/GenBank/DDBJ databases">
        <title>The genome sequence project of a novel Fervidobacterium isolate from a hot spring in Thailand.</title>
        <authorList>
            <person name="Gonzalez J.M."/>
            <person name="Cuecas A."/>
            <person name="Kanoksilapatham W."/>
        </authorList>
    </citation>
    <scope>NUCLEOTIDE SEQUENCE [LARGE SCALE GENOMIC DNA]</scope>
    <source>
        <strain evidence="2">FC2004</strain>
    </source>
</reference>
<dbReference type="RefSeq" id="WP_069293143.1">
    <property type="nucleotide sequence ID" value="NZ_CP140110.1"/>
</dbReference>
<dbReference type="AlphaFoldDB" id="A0A1E3G2T5"/>
<dbReference type="EMBL" id="LWAF01000006">
    <property type="protein sequence ID" value="ODN30460.1"/>
    <property type="molecule type" value="Genomic_DNA"/>
</dbReference>
<keyword evidence="2" id="KW-1185">Reference proteome</keyword>
<comment type="caution">
    <text evidence="1">The sequence shown here is derived from an EMBL/GenBank/DDBJ whole genome shotgun (WGS) entry which is preliminary data.</text>
</comment>
<evidence type="ECO:0008006" key="3">
    <source>
        <dbReference type="Google" id="ProtNLM"/>
    </source>
</evidence>
<protein>
    <recommendedName>
        <fullName evidence="3">Na+-translocating membrane potential-generating system MpsC domain-containing protein</fullName>
    </recommendedName>
</protein>
<sequence length="112" mass="12983">METEKLVVMMVNDLIYYLLKNGAHLVDTEIVASNRDFYILIEANVPQEQKETVEKDLKILSKIKEHPELRYYSALSQQVGGLEGIYTIAPYIKKIDFDFTENGLKLEVFVIR</sequence>
<organism evidence="1 2">
    <name type="scientific">Fervidobacterium thailandense</name>
    <dbReference type="NCBI Taxonomy" id="1008305"/>
    <lineage>
        <taxon>Bacteria</taxon>
        <taxon>Thermotogati</taxon>
        <taxon>Thermotogota</taxon>
        <taxon>Thermotogae</taxon>
        <taxon>Thermotogales</taxon>
        <taxon>Fervidobacteriaceae</taxon>
        <taxon>Fervidobacterium</taxon>
    </lineage>
</organism>
<proteinExistence type="predicted"/>
<name>A0A1E3G2T5_9BACT</name>
<gene>
    <name evidence="1" type="ORF">A4H02_05370</name>
</gene>
<evidence type="ECO:0000313" key="2">
    <source>
        <dbReference type="Proteomes" id="UP000094570"/>
    </source>
</evidence>